<gene>
    <name evidence="1" type="ORF">N8T08_003292</name>
</gene>
<accession>A0ACC3B6Q8</accession>
<reference evidence="1 2" key="1">
    <citation type="journal article" date="2023" name="ACS Omega">
        <title>Identification of the Neoaspergillic Acid Biosynthesis Gene Cluster by Establishing an In Vitro CRISPR-Ribonucleoprotein Genetic System in Aspergillus melleus.</title>
        <authorList>
            <person name="Yuan B."/>
            <person name="Grau M.F."/>
            <person name="Murata R.M."/>
            <person name="Torok T."/>
            <person name="Venkateswaran K."/>
            <person name="Stajich J.E."/>
            <person name="Wang C.C.C."/>
        </authorList>
    </citation>
    <scope>NUCLEOTIDE SEQUENCE [LARGE SCALE GENOMIC DNA]</scope>
    <source>
        <strain evidence="1 2">IMV 1140</strain>
    </source>
</reference>
<dbReference type="EMBL" id="JAOPJF010000019">
    <property type="protein sequence ID" value="KAK1146202.1"/>
    <property type="molecule type" value="Genomic_DNA"/>
</dbReference>
<organism evidence="1 2">
    <name type="scientific">Aspergillus melleus</name>
    <dbReference type="NCBI Taxonomy" id="138277"/>
    <lineage>
        <taxon>Eukaryota</taxon>
        <taxon>Fungi</taxon>
        <taxon>Dikarya</taxon>
        <taxon>Ascomycota</taxon>
        <taxon>Pezizomycotina</taxon>
        <taxon>Eurotiomycetes</taxon>
        <taxon>Eurotiomycetidae</taxon>
        <taxon>Eurotiales</taxon>
        <taxon>Aspergillaceae</taxon>
        <taxon>Aspergillus</taxon>
        <taxon>Aspergillus subgen. Circumdati</taxon>
    </lineage>
</organism>
<protein>
    <submittedName>
        <fullName evidence="1">Uncharacterized protein</fullName>
    </submittedName>
</protein>
<evidence type="ECO:0000313" key="2">
    <source>
        <dbReference type="Proteomes" id="UP001177260"/>
    </source>
</evidence>
<sequence length="203" mass="23422">MEPQLQRLEHLTLNIMFVTLTTLKPENYASWASLWKQFITYCEAELPRSQYEDTFKRIVDPEGNLQAHVLVNETGAVVGLAHYFFHQSVWNPHHEDLMNYLDLFVDSSLRGKGYGKTLIEATAKSAEEKSCRRLYWAAYHTNTSARRVYDTIANAKCEFVEYRLLRSESSVLEAHIKWLGSTGAEKGSFDFRCNDPQDTALFN</sequence>
<proteinExistence type="predicted"/>
<comment type="caution">
    <text evidence="1">The sequence shown here is derived from an EMBL/GenBank/DDBJ whole genome shotgun (WGS) entry which is preliminary data.</text>
</comment>
<evidence type="ECO:0000313" key="1">
    <source>
        <dbReference type="EMBL" id="KAK1146202.1"/>
    </source>
</evidence>
<keyword evidence="2" id="KW-1185">Reference proteome</keyword>
<dbReference type="Proteomes" id="UP001177260">
    <property type="component" value="Unassembled WGS sequence"/>
</dbReference>
<name>A0ACC3B6Q8_9EURO</name>